<dbReference type="Proteomes" id="UP000037020">
    <property type="component" value="Unassembled WGS sequence"/>
</dbReference>
<feature type="transmembrane region" description="Helical" evidence="1">
    <location>
        <begin position="76"/>
        <end position="95"/>
    </location>
</feature>
<evidence type="ECO:0000256" key="1">
    <source>
        <dbReference type="SAM" id="Phobius"/>
    </source>
</evidence>
<keyword evidence="1" id="KW-0812">Transmembrane</keyword>
<proteinExistence type="predicted"/>
<feature type="transmembrane region" description="Helical" evidence="1">
    <location>
        <begin position="166"/>
        <end position="192"/>
    </location>
</feature>
<gene>
    <name evidence="2" type="ORF">ADK38_46795</name>
</gene>
<feature type="transmembrane region" description="Helical" evidence="1">
    <location>
        <begin position="318"/>
        <end position="334"/>
    </location>
</feature>
<dbReference type="RefSeq" id="WP_030882504.1">
    <property type="nucleotide sequence ID" value="NZ_JBIRHZ010000003.1"/>
</dbReference>
<evidence type="ECO:0000313" key="3">
    <source>
        <dbReference type="Proteomes" id="UP000037020"/>
    </source>
</evidence>
<feature type="transmembrane region" description="Helical" evidence="1">
    <location>
        <begin position="51"/>
        <end position="69"/>
    </location>
</feature>
<accession>A0ABR5IR46</accession>
<evidence type="ECO:0000313" key="2">
    <source>
        <dbReference type="EMBL" id="KOG40646.1"/>
    </source>
</evidence>
<keyword evidence="1" id="KW-0472">Membrane</keyword>
<dbReference type="SUPFAM" id="SSF103473">
    <property type="entry name" value="MFS general substrate transporter"/>
    <property type="match status" value="1"/>
</dbReference>
<evidence type="ECO:0008006" key="4">
    <source>
        <dbReference type="Google" id="ProtNLM"/>
    </source>
</evidence>
<keyword evidence="1" id="KW-1133">Transmembrane helix</keyword>
<feature type="transmembrane region" description="Helical" evidence="1">
    <location>
        <begin position="287"/>
        <end position="306"/>
    </location>
</feature>
<feature type="transmembrane region" description="Helical" evidence="1">
    <location>
        <begin position="400"/>
        <end position="423"/>
    </location>
</feature>
<feature type="transmembrane region" description="Helical" evidence="1">
    <location>
        <begin position="12"/>
        <end position="31"/>
    </location>
</feature>
<feature type="transmembrane region" description="Helical" evidence="1">
    <location>
        <begin position="243"/>
        <end position="261"/>
    </location>
</feature>
<dbReference type="InterPro" id="IPR036259">
    <property type="entry name" value="MFS_trans_sf"/>
</dbReference>
<comment type="caution">
    <text evidence="2">The sequence shown here is derived from an EMBL/GenBank/DDBJ whole genome shotgun (WGS) entry which is preliminary data.</text>
</comment>
<feature type="transmembrane region" description="Helical" evidence="1">
    <location>
        <begin position="340"/>
        <end position="361"/>
    </location>
</feature>
<feature type="transmembrane region" description="Helical" evidence="1">
    <location>
        <begin position="368"/>
        <end position="394"/>
    </location>
</feature>
<keyword evidence="3" id="KW-1185">Reference proteome</keyword>
<name>A0ABR5IR46_9ACTN</name>
<sequence length="445" mass="45835">MGEGSKARLIRTNIIFGLLGASVSVIGVHAYEAAEIFGRASVASTVLQVRFTGALLGSLAPAVLCRWVAGPTVLNMLLTAKTAALAMLVFGNSVLPVTLSGDFLLGLTTGGCLVYLSTQAVSSPDGTPNTLAVTIQQASFGLGATFSLVMESLHLAPADWHVSTTVFGALLISFAAITGMAGITGIAGIAGITGIREDSGMSGVTAITAWRLSVSSRKRTERAPEAPGPRAWFRGVAPARMRTMALLYVPLYGAVFLYAGVENGWTGWLYTWLTQTAGASGRTTEPLLLLAYFWGMVTIGRSAAVLVMGKYRRIPKEVLGIASAALVALASALACLNLGFAPVLVLAVFIGPIYPAVLSIFGSLPHSGYLAIAMASLASTLGSTLVASNMGYVIRSAGPASFPVAMTALGLVLVLSMLIAAALTRNATSAHSTPVSTGDVRQVAP</sequence>
<reference evidence="2 3" key="1">
    <citation type="submission" date="2015-07" db="EMBL/GenBank/DDBJ databases">
        <authorList>
            <person name="Ju K.-S."/>
            <person name="Doroghazi J.R."/>
            <person name="Metcalf W.W."/>
        </authorList>
    </citation>
    <scope>NUCLEOTIDE SEQUENCE [LARGE SCALE GENOMIC DNA]</scope>
    <source>
        <strain evidence="2 3">NRRL B-3589</strain>
    </source>
</reference>
<organism evidence="2 3">
    <name type="scientific">Streptomyces varsoviensis</name>
    <dbReference type="NCBI Taxonomy" id="67373"/>
    <lineage>
        <taxon>Bacteria</taxon>
        <taxon>Bacillati</taxon>
        <taxon>Actinomycetota</taxon>
        <taxon>Actinomycetes</taxon>
        <taxon>Kitasatosporales</taxon>
        <taxon>Streptomycetaceae</taxon>
        <taxon>Streptomyces</taxon>
    </lineage>
</organism>
<dbReference type="EMBL" id="LGUT01004672">
    <property type="protein sequence ID" value="KOG40646.1"/>
    <property type="molecule type" value="Genomic_DNA"/>
</dbReference>
<protein>
    <recommendedName>
        <fullName evidence="4">MFS transporter</fullName>
    </recommendedName>
</protein>